<evidence type="ECO:0000256" key="4">
    <source>
        <dbReference type="ARBA" id="ARBA00083195"/>
    </source>
</evidence>
<feature type="domain" description="CRAL-TRIO" evidence="6">
    <location>
        <begin position="131"/>
        <end position="290"/>
    </location>
</feature>
<dbReference type="InterPro" id="IPR036273">
    <property type="entry name" value="CRAL/TRIO_N_dom_sf"/>
</dbReference>
<name>A0A0H5BYX5_CYBJN</name>
<proteinExistence type="predicted"/>
<evidence type="ECO:0000313" key="8">
    <source>
        <dbReference type="Proteomes" id="UP000038830"/>
    </source>
</evidence>
<dbReference type="Gene3D" id="3.40.525.10">
    <property type="entry name" value="CRAL-TRIO lipid binding domain"/>
    <property type="match status" value="1"/>
</dbReference>
<dbReference type="PROSITE" id="PS50191">
    <property type="entry name" value="CRAL_TRIO"/>
    <property type="match status" value="1"/>
</dbReference>
<evidence type="ECO:0000256" key="3">
    <source>
        <dbReference type="ARBA" id="ARBA00024146"/>
    </source>
</evidence>
<dbReference type="GO" id="GO:0071944">
    <property type="term" value="C:cell periphery"/>
    <property type="evidence" value="ECO:0007669"/>
    <property type="project" value="UniProtKB-ARBA"/>
</dbReference>
<dbReference type="PANTHER" id="PTHR45824">
    <property type="entry name" value="GH16843P"/>
    <property type="match status" value="1"/>
</dbReference>
<feature type="region of interest" description="Disordered" evidence="5">
    <location>
        <begin position="342"/>
        <end position="363"/>
    </location>
</feature>
<evidence type="ECO:0000256" key="5">
    <source>
        <dbReference type="SAM" id="MobiDB-lite"/>
    </source>
</evidence>
<dbReference type="InterPro" id="IPR036865">
    <property type="entry name" value="CRAL-TRIO_dom_sf"/>
</dbReference>
<reference evidence="8" key="1">
    <citation type="journal article" date="2015" name="J. Biotechnol.">
        <title>The structure of the Cyberlindnera jadinii genome and its relation to Candida utilis analyzed by the occurrence of single nucleotide polymorphisms.</title>
        <authorList>
            <person name="Rupp O."/>
            <person name="Brinkrolf K."/>
            <person name="Buerth C."/>
            <person name="Kunigo M."/>
            <person name="Schneider J."/>
            <person name="Jaenicke S."/>
            <person name="Goesmann A."/>
            <person name="Puehler A."/>
            <person name="Jaeger K.-E."/>
            <person name="Ernst J.F."/>
        </authorList>
    </citation>
    <scope>NUCLEOTIDE SEQUENCE [LARGE SCALE GENOMIC DNA]</scope>
    <source>
        <strain evidence="8">ATCC 18201 / CBS 1600 / BCRC 20928 / JCM 3617 / NBRC 0987 / NRRL Y-1542</strain>
    </source>
</reference>
<keyword evidence="2" id="KW-0256">Endoplasmic reticulum</keyword>
<dbReference type="InterPro" id="IPR001251">
    <property type="entry name" value="CRAL-TRIO_dom"/>
</dbReference>
<dbReference type="AlphaFoldDB" id="A0A0H5BYX5"/>
<evidence type="ECO:0000256" key="1">
    <source>
        <dbReference type="ARBA" id="ARBA00004144"/>
    </source>
</evidence>
<dbReference type="Pfam" id="PF00650">
    <property type="entry name" value="CRAL_TRIO"/>
    <property type="match status" value="1"/>
</dbReference>
<evidence type="ECO:0000256" key="2">
    <source>
        <dbReference type="ARBA" id="ARBA00022848"/>
    </source>
</evidence>
<evidence type="ECO:0000259" key="6">
    <source>
        <dbReference type="PROSITE" id="PS50191"/>
    </source>
</evidence>
<protein>
    <recommendedName>
        <fullName evidence="4">SEC14 homolog 3</fullName>
    </recommendedName>
</protein>
<sequence length="373" mass="43540">MALFGKKKKEEPPAVDPSKLIKTEVPFDTLPVGSKIPEERKLTDEQQEKYNLILKHFQNPDLQVYTTEKNPAEKKPLSEYEKAWLTKECFLRYLRATKWVVKDCIDRIEGSIAWRREFGITGENDTVTPELVSEEGETGKEVILGYENDARPILYLKPGRQNTKTSFRQVQHLVFMLERVIDFMPPGQDSLALLIDFKQYDDVQGHQTSKIPPVNVGRQVLHILQTHYPERLGKSLLTNIPWLGWTFLKIIHPFIDPLTREKLVFDEPFPDYCPVEQLDKLYGGYVDFTYKHEVYWPKMNEIATQKRDHYHKRFEKFGSIVGLSERDLRGDDEELHHPVEQLWEAEHPKQEGSTEKVPEPVETITEKVEALQV</sequence>
<evidence type="ECO:0000313" key="7">
    <source>
        <dbReference type="EMBL" id="CEP20581.1"/>
    </source>
</evidence>
<dbReference type="GO" id="GO:0009410">
    <property type="term" value="P:response to xenobiotic stimulus"/>
    <property type="evidence" value="ECO:0007669"/>
    <property type="project" value="UniProtKB-ARBA"/>
</dbReference>
<gene>
    <name evidence="7" type="ORF">BN1211_0483</name>
</gene>
<dbReference type="SUPFAM" id="SSF52087">
    <property type="entry name" value="CRAL/TRIO domain"/>
    <property type="match status" value="1"/>
</dbReference>
<dbReference type="InterPro" id="IPR052578">
    <property type="entry name" value="PI_Transfer_CRAL-TRIO"/>
</dbReference>
<dbReference type="InterPro" id="IPR011074">
    <property type="entry name" value="CRAL/TRIO_N_dom"/>
</dbReference>
<dbReference type="SMART" id="SM01100">
    <property type="entry name" value="CRAL_TRIO_N"/>
    <property type="match status" value="1"/>
</dbReference>
<keyword evidence="2" id="KW-0492">Microsome</keyword>
<comment type="catalytic activity">
    <reaction evidence="3">
        <text>a 1,2-diacyl-sn-glycero-3-phospho-(1D-myo-inositol)(in) = a 1,2-diacyl-sn-glycero-3-phospho-(1D-myo-inositol)(out)</text>
        <dbReference type="Rhea" id="RHEA:38691"/>
        <dbReference type="ChEBI" id="CHEBI:57880"/>
    </reaction>
    <physiologicalReaction direction="left-to-right" evidence="3">
        <dbReference type="Rhea" id="RHEA:38692"/>
    </physiologicalReaction>
</comment>
<dbReference type="SMART" id="SM00516">
    <property type="entry name" value="SEC14"/>
    <property type="match status" value="1"/>
</dbReference>
<dbReference type="GO" id="GO:0008526">
    <property type="term" value="F:phosphatidylinositol transfer activity"/>
    <property type="evidence" value="ECO:0007669"/>
    <property type="project" value="TreeGrafter"/>
</dbReference>
<dbReference type="GO" id="GO:0032934">
    <property type="term" value="F:sterol binding"/>
    <property type="evidence" value="ECO:0007669"/>
    <property type="project" value="UniProtKB-ARBA"/>
</dbReference>
<dbReference type="PANTHER" id="PTHR45824:SF29">
    <property type="entry name" value="GH16843P"/>
    <property type="match status" value="1"/>
</dbReference>
<accession>A0A0H5BYX5</accession>
<comment type="subcellular location">
    <subcellularLocation>
        <location evidence="1">Microsome</location>
    </subcellularLocation>
</comment>
<dbReference type="Proteomes" id="UP000038830">
    <property type="component" value="Unassembled WGS sequence"/>
</dbReference>
<dbReference type="SUPFAM" id="SSF46938">
    <property type="entry name" value="CRAL/TRIO N-terminal domain"/>
    <property type="match status" value="1"/>
</dbReference>
<dbReference type="Pfam" id="PF03765">
    <property type="entry name" value="CRAL_TRIO_N"/>
    <property type="match status" value="1"/>
</dbReference>
<organism evidence="7 8">
    <name type="scientific">Cyberlindnera jadinii (strain ATCC 18201 / CBS 1600 / BCRC 20928 / JCM 3617 / NBRC 0987 / NRRL Y-1542)</name>
    <name type="common">Torula yeast</name>
    <name type="synonym">Candida utilis</name>
    <dbReference type="NCBI Taxonomy" id="983966"/>
    <lineage>
        <taxon>Eukaryota</taxon>
        <taxon>Fungi</taxon>
        <taxon>Dikarya</taxon>
        <taxon>Ascomycota</taxon>
        <taxon>Saccharomycotina</taxon>
        <taxon>Saccharomycetes</taxon>
        <taxon>Phaffomycetales</taxon>
        <taxon>Phaffomycetaceae</taxon>
        <taxon>Cyberlindnera</taxon>
    </lineage>
</organism>
<dbReference type="EMBL" id="CDQK01000001">
    <property type="protein sequence ID" value="CEP20581.1"/>
    <property type="molecule type" value="Genomic_DNA"/>
</dbReference>
<dbReference type="CDD" id="cd00170">
    <property type="entry name" value="SEC14"/>
    <property type="match status" value="1"/>
</dbReference>
<dbReference type="FunFam" id="3.40.525.10:FF:000013">
    <property type="entry name" value="Phosphatidylinositol transfer protein PDR16"/>
    <property type="match status" value="1"/>
</dbReference>